<dbReference type="GO" id="GO:0008270">
    <property type="term" value="F:zinc ion binding"/>
    <property type="evidence" value="ECO:0007669"/>
    <property type="project" value="UniProtKB-KW"/>
</dbReference>
<dbReference type="SMART" id="SM00336">
    <property type="entry name" value="BBOX"/>
    <property type="match status" value="2"/>
</dbReference>
<dbReference type="InterPro" id="IPR029030">
    <property type="entry name" value="Caspase-like_dom_sf"/>
</dbReference>
<keyword evidence="1" id="KW-0862">Zinc</keyword>
<keyword evidence="2" id="KW-0175">Coiled coil</keyword>
<dbReference type="InterPro" id="IPR002398">
    <property type="entry name" value="Pept_C14"/>
</dbReference>
<accession>A0A8B6D7R3</accession>
<evidence type="ECO:0000256" key="2">
    <source>
        <dbReference type="SAM" id="Coils"/>
    </source>
</evidence>
<keyword evidence="1" id="KW-0863">Zinc-finger</keyword>
<dbReference type="Gene3D" id="3.40.50.1460">
    <property type="match status" value="1"/>
</dbReference>
<dbReference type="InterPro" id="IPR001309">
    <property type="entry name" value="Pept_C14_p20"/>
</dbReference>
<keyword evidence="1" id="KW-0479">Metal-binding</keyword>
<organism evidence="5 6">
    <name type="scientific">Mytilus galloprovincialis</name>
    <name type="common">Mediterranean mussel</name>
    <dbReference type="NCBI Taxonomy" id="29158"/>
    <lineage>
        <taxon>Eukaryota</taxon>
        <taxon>Metazoa</taxon>
        <taxon>Spiralia</taxon>
        <taxon>Lophotrochozoa</taxon>
        <taxon>Mollusca</taxon>
        <taxon>Bivalvia</taxon>
        <taxon>Autobranchia</taxon>
        <taxon>Pteriomorphia</taxon>
        <taxon>Mytilida</taxon>
        <taxon>Mytiloidea</taxon>
        <taxon>Mytilidae</taxon>
        <taxon>Mytilinae</taxon>
        <taxon>Mytilus</taxon>
    </lineage>
</organism>
<evidence type="ECO:0000313" key="5">
    <source>
        <dbReference type="EMBL" id="VDI16451.1"/>
    </source>
</evidence>
<evidence type="ECO:0000256" key="1">
    <source>
        <dbReference type="PROSITE-ProRule" id="PRU00024"/>
    </source>
</evidence>
<feature type="coiled-coil region" evidence="2">
    <location>
        <begin position="105"/>
        <end position="139"/>
    </location>
</feature>
<gene>
    <name evidence="5" type="ORF">MGAL_10B091066</name>
</gene>
<dbReference type="AlphaFoldDB" id="A0A8B6D7R3"/>
<evidence type="ECO:0000313" key="6">
    <source>
        <dbReference type="Proteomes" id="UP000596742"/>
    </source>
</evidence>
<dbReference type="PROSITE" id="PS50119">
    <property type="entry name" value="ZF_BBOX"/>
    <property type="match status" value="2"/>
</dbReference>
<reference evidence="5" key="1">
    <citation type="submission" date="2018-11" db="EMBL/GenBank/DDBJ databases">
        <authorList>
            <person name="Alioto T."/>
            <person name="Alioto T."/>
        </authorList>
    </citation>
    <scope>NUCLEOTIDE SEQUENCE</scope>
</reference>
<keyword evidence="6" id="KW-1185">Reference proteome</keyword>
<protein>
    <recommendedName>
        <fullName evidence="7">B box-type domain-containing protein</fullName>
    </recommendedName>
</protein>
<dbReference type="InterPro" id="IPR011600">
    <property type="entry name" value="Pept_C14_caspase"/>
</dbReference>
<dbReference type="CDD" id="cd19757">
    <property type="entry name" value="Bbox1"/>
    <property type="match status" value="1"/>
</dbReference>
<dbReference type="GO" id="GO:0006508">
    <property type="term" value="P:proteolysis"/>
    <property type="evidence" value="ECO:0007669"/>
    <property type="project" value="InterPro"/>
</dbReference>
<feature type="coiled-coil region" evidence="2">
    <location>
        <begin position="300"/>
        <end position="519"/>
    </location>
</feature>
<dbReference type="SUPFAM" id="SSF52129">
    <property type="entry name" value="Caspase-like"/>
    <property type="match status" value="1"/>
</dbReference>
<feature type="domain" description="Caspase family p20" evidence="4">
    <location>
        <begin position="745"/>
        <end position="846"/>
    </location>
</feature>
<dbReference type="PROSITE" id="PS50208">
    <property type="entry name" value="CASPASE_P20"/>
    <property type="match status" value="1"/>
</dbReference>
<feature type="domain" description="B box-type" evidence="3">
    <location>
        <begin position="64"/>
        <end position="104"/>
    </location>
</feature>
<proteinExistence type="predicted"/>
<dbReference type="Pfam" id="PF00656">
    <property type="entry name" value="Peptidase_C14"/>
    <property type="match status" value="1"/>
</dbReference>
<dbReference type="Gene3D" id="3.30.160.60">
    <property type="entry name" value="Classic Zinc Finger"/>
    <property type="match status" value="1"/>
</dbReference>
<dbReference type="GO" id="GO:0004197">
    <property type="term" value="F:cysteine-type endopeptidase activity"/>
    <property type="evidence" value="ECO:0007669"/>
    <property type="project" value="InterPro"/>
</dbReference>
<evidence type="ECO:0000259" key="3">
    <source>
        <dbReference type="PROSITE" id="PS50119"/>
    </source>
</evidence>
<dbReference type="Proteomes" id="UP000596742">
    <property type="component" value="Unassembled WGS sequence"/>
</dbReference>
<evidence type="ECO:0008006" key="7">
    <source>
        <dbReference type="Google" id="ProtNLM"/>
    </source>
</evidence>
<dbReference type="InterPro" id="IPR000315">
    <property type="entry name" value="Znf_B-box"/>
</dbReference>
<dbReference type="Pfam" id="PF00643">
    <property type="entry name" value="zf-B_box"/>
    <property type="match status" value="1"/>
</dbReference>
<dbReference type="EMBL" id="UYJE01003087">
    <property type="protein sequence ID" value="VDI16451.1"/>
    <property type="molecule type" value="Genomic_DNA"/>
</dbReference>
<dbReference type="SUPFAM" id="SSF57845">
    <property type="entry name" value="B-box zinc-binding domain"/>
    <property type="match status" value="1"/>
</dbReference>
<evidence type="ECO:0000259" key="4">
    <source>
        <dbReference type="PROSITE" id="PS50208"/>
    </source>
</evidence>
<name>A0A8B6D7R3_MYTGA</name>
<dbReference type="PANTHER" id="PTHR10454:SF210">
    <property type="entry name" value="CASPASE-2"/>
    <property type="match status" value="1"/>
</dbReference>
<dbReference type="PANTHER" id="PTHR10454">
    <property type="entry name" value="CASPASE"/>
    <property type="match status" value="1"/>
</dbReference>
<comment type="caution">
    <text evidence="5">The sequence shown here is derived from an EMBL/GenBank/DDBJ whole genome shotgun (WGS) entry which is preliminary data.</text>
</comment>
<feature type="domain" description="B box-type" evidence="3">
    <location>
        <begin position="13"/>
        <end position="55"/>
    </location>
</feature>
<dbReference type="OrthoDB" id="264520at2759"/>
<sequence length="852" mass="99914">MATNAQVSIQPKCILCGQNNTIYYCYECKKALCKPCRTNKHDCIAANKKHIVTDLKCVDLTSLKNIPNCKEHNTDFSLYCTSCKVLICQECVTTTHSGHTFSTMKERAKLMKKEAEVHVVKMKDELAKSSTIINEIENNHLPEIENQVKYAVKEIKLAITEVNQVINSKSDMKITDIEGFQYSEEERLKIDLANRKHIHNRCLEVKSSFEKIIEEKHALTFLTAYTNMKGKIVDFEDIDQGPNECKPPPHFDRNLFVEDLIDGITSQFEKSDSSQIKTYHIYKDQIPRLIKENERLKLSEKQSKEILEQIDKEMKSLKDTTKILITNTESLHDLLSDMENKLKLSEQQSKQLLEQKEKELKTLEDTNEEMTKENETLHGLLNDIEIQLRLSEKQSEDVLERKDKEIKRLEDTYKVMKVKKESLQDQLSDIQSKLKLSENQYKDVLEEKEIELKRLEDRHVVMKAEKKSLQDLLNDIKSKFQISETESKEKERNRLEDNQNLLEAEKQSLQDLLNKSDNKFELSEKQFKQILEENGKEIKRLQDTHIVMKAEKRSLQDLLNDIKSQLEKEKLKSKEWVKLSEIHSKEILEKKERQFKRLEAEKESLQYIVNDLNSQTCLLSKNRITDMNGAWFINAFLDVAQSYLDQDIDRIMTAVRHDLSCNPQYEESKHIGQFNFDRLKENGSNRYEPSWVLVVSNRALKRPRLNRPASVSSLQNAKEPEIGTFMPEREQAILKFEKLNKRGFLLIINFMFKFSDEKERKGSDEDVGNLCKFFTKLKYDIHCRSDLTTKELKLYFEHVRHTYLSRDSSEYHCFICVIMSHRNEKGISTKDGSISIDEIVHYFRNDVLTQFI</sequence>
<feature type="coiled-coil region" evidence="2">
    <location>
        <begin position="548"/>
        <end position="615"/>
    </location>
</feature>